<evidence type="ECO:0000313" key="3">
    <source>
        <dbReference type="EMBL" id="MBS7457497.1"/>
    </source>
</evidence>
<gene>
    <name evidence="3" type="ORF">KB893_010160</name>
    <name evidence="2" type="ORF">KB893_12720</name>
</gene>
<reference evidence="3 4" key="1">
    <citation type="journal article" date="2021" name="Microbiol. Resour. Announc.">
        <title>Draft Genome Sequence of Coralloluteibacterium stylophorae LMG 29479T.</title>
        <authorList>
            <person name="Karlyshev A.V."/>
            <person name="Kudryashova E.B."/>
            <person name="Ariskina E.V."/>
            <person name="Conroy A.P."/>
            <person name="Abidueva E.Y."/>
        </authorList>
    </citation>
    <scope>NUCLEOTIDE SEQUENCE [LARGE SCALE GENOMIC DNA]</scope>
    <source>
        <strain evidence="3 4">LMG 29479</strain>
    </source>
</reference>
<proteinExistence type="predicted"/>
<name>A0A8J7VWT9_9GAMM</name>
<dbReference type="RefSeq" id="WP_211927280.1">
    <property type="nucleotide sequence ID" value="NZ_JAGQFT020000006.1"/>
</dbReference>
<keyword evidence="1" id="KW-1133">Transmembrane helix</keyword>
<dbReference type="Proteomes" id="UP000675747">
    <property type="component" value="Unassembled WGS sequence"/>
</dbReference>
<keyword evidence="1" id="KW-0812">Transmembrane</keyword>
<dbReference type="AlphaFoldDB" id="A0A8J7VWT9"/>
<evidence type="ECO:0000256" key="1">
    <source>
        <dbReference type="SAM" id="Phobius"/>
    </source>
</evidence>
<keyword evidence="4" id="KW-1185">Reference proteome</keyword>
<evidence type="ECO:0000313" key="4">
    <source>
        <dbReference type="Proteomes" id="UP000675747"/>
    </source>
</evidence>
<sequence>MDFLVLIVLIVCAILAFKVAGVLLKIALWVVIALALYWLVAPFLGLPWPPF</sequence>
<keyword evidence="1" id="KW-0472">Membrane</keyword>
<dbReference type="EMBL" id="JAGQFT020000006">
    <property type="protein sequence ID" value="MBS7457497.1"/>
    <property type="molecule type" value="Genomic_DNA"/>
</dbReference>
<comment type="caution">
    <text evidence="2">The sequence shown here is derived from an EMBL/GenBank/DDBJ whole genome shotgun (WGS) entry which is preliminary data.</text>
</comment>
<dbReference type="EMBL" id="JAGQFT010000125">
    <property type="protein sequence ID" value="MBR0563368.1"/>
    <property type="molecule type" value="Genomic_DNA"/>
</dbReference>
<evidence type="ECO:0000313" key="2">
    <source>
        <dbReference type="EMBL" id="MBR0563368.1"/>
    </source>
</evidence>
<organism evidence="2">
    <name type="scientific">Coralloluteibacterium stylophorae</name>
    <dbReference type="NCBI Taxonomy" id="1776034"/>
    <lineage>
        <taxon>Bacteria</taxon>
        <taxon>Pseudomonadati</taxon>
        <taxon>Pseudomonadota</taxon>
        <taxon>Gammaproteobacteria</taxon>
        <taxon>Lysobacterales</taxon>
        <taxon>Lysobacteraceae</taxon>
        <taxon>Coralloluteibacterium</taxon>
    </lineage>
</organism>
<protein>
    <submittedName>
        <fullName evidence="2">Uncharacterized protein</fullName>
    </submittedName>
</protein>
<accession>A0A8J7VWT9</accession>
<reference evidence="2" key="2">
    <citation type="submission" date="2021-04" db="EMBL/GenBank/DDBJ databases">
        <authorList>
            <person name="Karlyshev A.V."/>
        </authorList>
    </citation>
    <scope>NUCLEOTIDE SEQUENCE</scope>
    <source>
        <strain evidence="2">LMG 29479</strain>
    </source>
</reference>
<feature type="transmembrane region" description="Helical" evidence="1">
    <location>
        <begin position="26"/>
        <end position="46"/>
    </location>
</feature>